<gene>
    <name evidence="1" type="ORF">NBO_28g0001</name>
</gene>
<name>R0KVZ9_NOSB1</name>
<dbReference type="HOGENOM" id="CLU_1461732_0_0_1"/>
<dbReference type="VEuPathDB" id="MicrosporidiaDB:NBO_28g0001"/>
<proteinExistence type="predicted"/>
<protein>
    <submittedName>
        <fullName evidence="1">Uncharacterized protein</fullName>
    </submittedName>
</protein>
<dbReference type="EMBL" id="KB908936">
    <property type="protein sequence ID" value="EOB14362.1"/>
    <property type="molecule type" value="Genomic_DNA"/>
</dbReference>
<dbReference type="AlphaFoldDB" id="R0KVZ9"/>
<reference evidence="1 2" key="1">
    <citation type="journal article" date="2013" name="BMC Genomics">
        <title>Comparative genomics of parasitic silkworm microsporidia reveal an association between genome expansion and host adaptation.</title>
        <authorList>
            <person name="Pan G."/>
            <person name="Xu J."/>
            <person name="Li T."/>
            <person name="Xia Q."/>
            <person name="Liu S.L."/>
            <person name="Zhang G."/>
            <person name="Li S."/>
            <person name="Li C."/>
            <person name="Liu H."/>
            <person name="Yang L."/>
            <person name="Liu T."/>
            <person name="Zhang X."/>
            <person name="Wu Z."/>
            <person name="Fan W."/>
            <person name="Dang X."/>
            <person name="Xiang H."/>
            <person name="Tao M."/>
            <person name="Li Y."/>
            <person name="Hu J."/>
            <person name="Li Z."/>
            <person name="Lin L."/>
            <person name="Luo J."/>
            <person name="Geng L."/>
            <person name="Wang L."/>
            <person name="Long M."/>
            <person name="Wan Y."/>
            <person name="He N."/>
            <person name="Zhang Z."/>
            <person name="Lu C."/>
            <person name="Keeling P.J."/>
            <person name="Wang J."/>
            <person name="Xiang Z."/>
            <person name="Zhou Z."/>
        </authorList>
    </citation>
    <scope>NUCLEOTIDE SEQUENCE [LARGE SCALE GENOMIC DNA]</scope>
    <source>
        <strain evidence="2">CQ1 / CVCC 102059</strain>
    </source>
</reference>
<evidence type="ECO:0000313" key="1">
    <source>
        <dbReference type="EMBL" id="EOB14362.1"/>
    </source>
</evidence>
<sequence>MPYFHFTNYVRTKWKVNEKEIIDLLFTFFKSHGLNLGWLHKKTPLCNESLLILLDLKNERNFEDKKGIKNLKNLLSLHLKRLKVDCLMVKKRKWSEDEYVRLINGAIRHHSSPNMFINNDLVYNFFLTRSLRNAINDGWRVLLINGTNIDIIEKAIKWKPSEMPFNEHLKLICENLSILRFILYA</sequence>
<accession>R0KVZ9</accession>
<evidence type="ECO:0000313" key="2">
    <source>
        <dbReference type="Proteomes" id="UP000016927"/>
    </source>
</evidence>
<organism evidence="1 2">
    <name type="scientific">Nosema bombycis (strain CQ1 / CVCC 102059)</name>
    <name type="common">Microsporidian parasite</name>
    <name type="synonym">Pebrine of silkworm</name>
    <dbReference type="NCBI Taxonomy" id="578461"/>
    <lineage>
        <taxon>Eukaryota</taxon>
        <taxon>Fungi</taxon>
        <taxon>Fungi incertae sedis</taxon>
        <taxon>Microsporidia</taxon>
        <taxon>Nosematidae</taxon>
        <taxon>Nosema</taxon>
    </lineage>
</organism>
<keyword evidence="2" id="KW-1185">Reference proteome</keyword>
<dbReference type="Proteomes" id="UP000016927">
    <property type="component" value="Unassembled WGS sequence"/>
</dbReference>